<gene>
    <name evidence="3" type="ORF">PVLDE_0101670</name>
</gene>
<feature type="domain" description="PYST-C1-like N-terminal" evidence="2">
    <location>
        <begin position="27"/>
        <end position="55"/>
    </location>
</feature>
<dbReference type="VEuPathDB" id="PlasmoDB:PVLDE_0101670"/>
<evidence type="ECO:0000313" key="4">
    <source>
        <dbReference type="Proteomes" id="UP000515308"/>
    </source>
</evidence>
<evidence type="ECO:0000259" key="2">
    <source>
        <dbReference type="Pfam" id="PF09690"/>
    </source>
</evidence>
<dbReference type="InterPro" id="IPR006491">
    <property type="entry name" value="PYST_C2"/>
</dbReference>
<accession>A0A6V7RT01</accession>
<dbReference type="InterPro" id="IPR006488">
    <property type="entry name" value="PYST-C1_N"/>
</dbReference>
<evidence type="ECO:0000256" key="1">
    <source>
        <dbReference type="SAM" id="SignalP"/>
    </source>
</evidence>
<dbReference type="EMBL" id="LR865363">
    <property type="protein sequence ID" value="CAD2084050.1"/>
    <property type="molecule type" value="Genomic_DNA"/>
</dbReference>
<feature type="chain" id="PRO_5028135885" evidence="1">
    <location>
        <begin position="21"/>
        <end position="156"/>
    </location>
</feature>
<organism evidence="3 4">
    <name type="scientific">Plasmodium vinckei lentum</name>
    <dbReference type="NCBI Taxonomy" id="138297"/>
    <lineage>
        <taxon>Eukaryota</taxon>
        <taxon>Sar</taxon>
        <taxon>Alveolata</taxon>
        <taxon>Apicomplexa</taxon>
        <taxon>Aconoidasida</taxon>
        <taxon>Haemosporida</taxon>
        <taxon>Plasmodiidae</taxon>
        <taxon>Plasmodium</taxon>
        <taxon>Plasmodium (Vinckeia)</taxon>
    </lineage>
</organism>
<keyword evidence="1" id="KW-0732">Signal</keyword>
<evidence type="ECO:0000313" key="3">
    <source>
        <dbReference type="EMBL" id="CAD2084050.1"/>
    </source>
</evidence>
<dbReference type="Proteomes" id="UP000515308">
    <property type="component" value="Chromosome PVLDE_01"/>
</dbReference>
<reference evidence="3 4" key="1">
    <citation type="submission" date="2020-08" db="EMBL/GenBank/DDBJ databases">
        <authorList>
            <person name="Ramaprasad A."/>
        </authorList>
    </citation>
    <scope>NUCLEOTIDE SEQUENCE [LARGE SCALE GENOMIC DNA]</scope>
</reference>
<name>A0A6V7RT01_PLAVN</name>
<dbReference type="NCBIfam" id="TIGR01601">
    <property type="entry name" value="PYST-C1"/>
    <property type="match status" value="1"/>
</dbReference>
<proteinExistence type="predicted"/>
<dbReference type="AlphaFoldDB" id="A0A6V7RT01"/>
<feature type="signal peptide" evidence="1">
    <location>
        <begin position="1"/>
        <end position="20"/>
    </location>
</feature>
<sequence>MNKRILSLVCIALYILLSVSIYCSQQKVSDVGNKSFRGIKEGNRRNEKIGIEFKNCNISEISMPINEYLNSVLLIAEITRRTNALKDYIAKNPRALKFVLLLKQELKQLSSDKKYPLKVTFSMENVMHEFLVNDPKHLKYLLRIIEDLGNHHSIDI</sequence>
<protein>
    <submittedName>
        <fullName evidence="3">Fam-c protein</fullName>
    </submittedName>
</protein>
<dbReference type="Pfam" id="PF09690">
    <property type="entry name" value="PYST-C1"/>
    <property type="match status" value="1"/>
</dbReference>
<dbReference type="NCBIfam" id="TIGR01604">
    <property type="entry name" value="PYST-C2"/>
    <property type="match status" value="1"/>
</dbReference>